<evidence type="ECO:0000256" key="1">
    <source>
        <dbReference type="SAM" id="Coils"/>
    </source>
</evidence>
<proteinExistence type="predicted"/>
<dbReference type="OMA" id="LEHHYHS"/>
<gene>
    <name evidence="2" type="ORF">Vbra_12735</name>
</gene>
<evidence type="ECO:0000313" key="2">
    <source>
        <dbReference type="EMBL" id="CEL99958.1"/>
    </source>
</evidence>
<dbReference type="PhylomeDB" id="A0A0G4ERN9"/>
<dbReference type="InParanoid" id="A0A0G4ERN9"/>
<protein>
    <submittedName>
        <fullName evidence="2">Uncharacterized protein</fullName>
    </submittedName>
</protein>
<keyword evidence="3" id="KW-1185">Reference proteome</keyword>
<organism evidence="2 3">
    <name type="scientific">Vitrella brassicaformis (strain CCMP3155)</name>
    <dbReference type="NCBI Taxonomy" id="1169540"/>
    <lineage>
        <taxon>Eukaryota</taxon>
        <taxon>Sar</taxon>
        <taxon>Alveolata</taxon>
        <taxon>Colpodellida</taxon>
        <taxon>Vitrellaceae</taxon>
        <taxon>Vitrella</taxon>
    </lineage>
</organism>
<feature type="coiled-coil region" evidence="1">
    <location>
        <begin position="40"/>
        <end position="121"/>
    </location>
</feature>
<name>A0A0G4ERN9_VITBC</name>
<keyword evidence="1" id="KW-0175">Coiled coil</keyword>
<sequence>MAAVSPPHAKTPPNTMALSAQNMMNTTRTSQGGTGLKGKLASLEEYISVQNEELAAQRQEIEALRADKQNLEHHYHSQLLELKKAMSGDIARLQEEIKKHLGQQKAENSRLQQQVTTLKGEKTSLCQQILGLQRRLQDIEEAIGCE</sequence>
<reference evidence="2 3" key="1">
    <citation type="submission" date="2014-11" db="EMBL/GenBank/DDBJ databases">
        <authorList>
            <person name="Zhu J."/>
            <person name="Qi W."/>
            <person name="Song R."/>
        </authorList>
    </citation>
    <scope>NUCLEOTIDE SEQUENCE [LARGE SCALE GENOMIC DNA]</scope>
</reference>
<dbReference type="AlphaFoldDB" id="A0A0G4ERN9"/>
<evidence type="ECO:0000313" key="3">
    <source>
        <dbReference type="Proteomes" id="UP000041254"/>
    </source>
</evidence>
<dbReference type="EMBL" id="CDMY01000292">
    <property type="protein sequence ID" value="CEL99958.1"/>
    <property type="molecule type" value="Genomic_DNA"/>
</dbReference>
<dbReference type="FunCoup" id="A0A0G4ERN9">
    <property type="interactions" value="10"/>
</dbReference>
<dbReference type="OrthoDB" id="436703at2759"/>
<dbReference type="Proteomes" id="UP000041254">
    <property type="component" value="Unassembled WGS sequence"/>
</dbReference>
<dbReference type="Gene3D" id="1.10.287.1490">
    <property type="match status" value="1"/>
</dbReference>
<accession>A0A0G4ERN9</accession>
<dbReference type="VEuPathDB" id="CryptoDB:Vbra_12735"/>